<dbReference type="InterPro" id="IPR010982">
    <property type="entry name" value="Lambda_DNA-bd_dom_sf"/>
</dbReference>
<dbReference type="GO" id="GO:0003677">
    <property type="term" value="F:DNA binding"/>
    <property type="evidence" value="ECO:0007669"/>
    <property type="project" value="InterPro"/>
</dbReference>
<proteinExistence type="predicted"/>
<feature type="domain" description="HTH cro/C1-type" evidence="1">
    <location>
        <begin position="7"/>
        <end position="65"/>
    </location>
</feature>
<dbReference type="STRING" id="187979.ERS852385_01280"/>
<dbReference type="SMART" id="SM00530">
    <property type="entry name" value="HTH_XRE"/>
    <property type="match status" value="1"/>
</dbReference>
<sequence>MTIGDKIKKIRTFRGMTQKELGLAIGFEEKGADNRIAQYETNYRVPKRELLDKIAQALRVDRQNFYTIQPGCAEDFMRTFFWLDEDSPGSIRLFQLVRNPGKTGASDDTAVRYNDTDDWPAQPPVGIYFNYGLVDEFMREWLLRQQELHAGEITRDEYFEWKLNWPCTCDDSKRFDYYVPWKKEK</sequence>
<name>A0A173ZGY6_9FIRM</name>
<gene>
    <name evidence="2" type="ORF">ERS852385_01280</name>
</gene>
<evidence type="ECO:0000313" key="3">
    <source>
        <dbReference type="Proteomes" id="UP000095546"/>
    </source>
</evidence>
<dbReference type="Gene3D" id="1.10.260.40">
    <property type="entry name" value="lambda repressor-like DNA-binding domains"/>
    <property type="match status" value="1"/>
</dbReference>
<evidence type="ECO:0000259" key="1">
    <source>
        <dbReference type="PROSITE" id="PS50943"/>
    </source>
</evidence>
<organism evidence="2 3">
    <name type="scientific">Mitsuokella jalaludinii</name>
    <dbReference type="NCBI Taxonomy" id="187979"/>
    <lineage>
        <taxon>Bacteria</taxon>
        <taxon>Bacillati</taxon>
        <taxon>Bacillota</taxon>
        <taxon>Negativicutes</taxon>
        <taxon>Selenomonadales</taxon>
        <taxon>Selenomonadaceae</taxon>
        <taxon>Mitsuokella</taxon>
    </lineage>
</organism>
<dbReference type="PROSITE" id="PS50943">
    <property type="entry name" value="HTH_CROC1"/>
    <property type="match status" value="1"/>
</dbReference>
<dbReference type="InterPro" id="IPR001387">
    <property type="entry name" value="Cro/C1-type_HTH"/>
</dbReference>
<protein>
    <submittedName>
        <fullName evidence="2">Helix-turn-helix domain</fullName>
    </submittedName>
</protein>
<accession>A0A173ZGY6</accession>
<dbReference type="EMBL" id="CYYU01000007">
    <property type="protein sequence ID" value="CUN75387.1"/>
    <property type="molecule type" value="Genomic_DNA"/>
</dbReference>
<keyword evidence="3" id="KW-1185">Reference proteome</keyword>
<reference evidence="2 3" key="1">
    <citation type="submission" date="2015-09" db="EMBL/GenBank/DDBJ databases">
        <authorList>
            <consortium name="Pathogen Informatics"/>
        </authorList>
    </citation>
    <scope>NUCLEOTIDE SEQUENCE [LARGE SCALE GENOMIC DNA]</scope>
    <source>
        <strain evidence="2 3">2789STDY5608828</strain>
    </source>
</reference>
<dbReference type="OrthoDB" id="6315255at2"/>
<dbReference type="CDD" id="cd00093">
    <property type="entry name" value="HTH_XRE"/>
    <property type="match status" value="1"/>
</dbReference>
<dbReference type="Proteomes" id="UP000095546">
    <property type="component" value="Unassembled WGS sequence"/>
</dbReference>
<dbReference type="SUPFAM" id="SSF47413">
    <property type="entry name" value="lambda repressor-like DNA-binding domains"/>
    <property type="match status" value="1"/>
</dbReference>
<evidence type="ECO:0000313" key="2">
    <source>
        <dbReference type="EMBL" id="CUN75387.1"/>
    </source>
</evidence>
<dbReference type="AlphaFoldDB" id="A0A173ZGY6"/>
<dbReference type="GeneID" id="93281041"/>
<dbReference type="Pfam" id="PF01381">
    <property type="entry name" value="HTH_3"/>
    <property type="match status" value="1"/>
</dbReference>
<dbReference type="RefSeq" id="WP_055161570.1">
    <property type="nucleotide sequence ID" value="NZ_CABIWZ010000007.1"/>
</dbReference>